<dbReference type="InterPro" id="IPR057670">
    <property type="entry name" value="SH3_retrovirus"/>
</dbReference>
<gene>
    <name evidence="3" type="ORF">Prudu_009070</name>
</gene>
<dbReference type="Pfam" id="PF13976">
    <property type="entry name" value="gag_pre-integrs"/>
    <property type="match status" value="1"/>
</dbReference>
<proteinExistence type="predicted"/>
<dbReference type="InterPro" id="IPR036397">
    <property type="entry name" value="RNaseH_sf"/>
</dbReference>
<feature type="domain" description="GAG-pre-integrase" evidence="1">
    <location>
        <begin position="46"/>
        <end position="114"/>
    </location>
</feature>
<dbReference type="InterPro" id="IPR039537">
    <property type="entry name" value="Retrotran_Ty1/copia-like"/>
</dbReference>
<evidence type="ECO:0000259" key="1">
    <source>
        <dbReference type="Pfam" id="PF13976"/>
    </source>
</evidence>
<dbReference type="EMBL" id="AP019299">
    <property type="protein sequence ID" value="BBG99394.1"/>
    <property type="molecule type" value="Genomic_DNA"/>
</dbReference>
<sequence>YVPDLKKNLISLGALEANGFSVCMTNGTLKVTKGALVIMRGTRKQNLYVLQRKIVVGGTVAIFESRKYDKTRLWHMRLGHAGEKALQGLVRQGLLKGAKTCKLDFCEHCVLGKQTRVRFGTAVHQTKGIIDYVHLDVWGPTKTASMSGKHWFVTFVDDYSKKSWVYTMKHKDKKMVETHTGKKLKTLRSDNIGEYTSDPFFKLCRDEGINYICLSHLQPFTFNCNRGLFHVTDSKLDPRAKKAIFVGFNSGVKRYRLWCPSLKKLVISRDVTFDEA</sequence>
<dbReference type="InterPro" id="IPR025724">
    <property type="entry name" value="GAG-pre-integrase_dom"/>
</dbReference>
<dbReference type="Gene3D" id="3.30.420.10">
    <property type="entry name" value="Ribonuclease H-like superfamily/Ribonuclease H"/>
    <property type="match status" value="1"/>
</dbReference>
<evidence type="ECO:0000259" key="2">
    <source>
        <dbReference type="Pfam" id="PF25597"/>
    </source>
</evidence>
<feature type="non-terminal residue" evidence="3">
    <location>
        <position position="1"/>
    </location>
</feature>
<accession>A0A4Y1R5S0</accession>
<feature type="non-terminal residue" evidence="3">
    <location>
        <position position="276"/>
    </location>
</feature>
<dbReference type="PANTHER" id="PTHR42648">
    <property type="entry name" value="TRANSPOSASE, PUTATIVE-RELATED"/>
    <property type="match status" value="1"/>
</dbReference>
<dbReference type="AlphaFoldDB" id="A0A4Y1R5S0"/>
<dbReference type="Pfam" id="PF25597">
    <property type="entry name" value="SH3_retrovirus"/>
    <property type="match status" value="1"/>
</dbReference>
<evidence type="ECO:0000313" key="3">
    <source>
        <dbReference type="EMBL" id="BBG99394.1"/>
    </source>
</evidence>
<dbReference type="InterPro" id="IPR012337">
    <property type="entry name" value="RNaseH-like_sf"/>
</dbReference>
<reference evidence="3" key="1">
    <citation type="journal article" date="2019" name="Science">
        <title>Mutation of a bHLH transcription factor allowed almond domestication.</title>
        <authorList>
            <person name="Sanchez-Perez R."/>
            <person name="Pavan S."/>
            <person name="Mazzeo R."/>
            <person name="Moldovan C."/>
            <person name="Aiese Cigliano R."/>
            <person name="Del Cueto J."/>
            <person name="Ricciardi F."/>
            <person name="Lotti C."/>
            <person name="Ricciardi L."/>
            <person name="Dicenta F."/>
            <person name="Lopez-Marques R.L."/>
            <person name="Lindberg Moller B."/>
        </authorList>
    </citation>
    <scope>NUCLEOTIDE SEQUENCE</scope>
</reference>
<dbReference type="GO" id="GO:0003676">
    <property type="term" value="F:nucleic acid binding"/>
    <property type="evidence" value="ECO:0007669"/>
    <property type="project" value="InterPro"/>
</dbReference>
<dbReference type="SUPFAM" id="SSF53098">
    <property type="entry name" value="Ribonuclease H-like"/>
    <property type="match status" value="1"/>
</dbReference>
<feature type="domain" description="Retroviral polymerase SH3-like" evidence="2">
    <location>
        <begin position="233"/>
        <end position="275"/>
    </location>
</feature>
<organism evidence="3">
    <name type="scientific">Prunus dulcis</name>
    <name type="common">Almond</name>
    <name type="synonym">Amygdalus dulcis</name>
    <dbReference type="NCBI Taxonomy" id="3755"/>
    <lineage>
        <taxon>Eukaryota</taxon>
        <taxon>Viridiplantae</taxon>
        <taxon>Streptophyta</taxon>
        <taxon>Embryophyta</taxon>
        <taxon>Tracheophyta</taxon>
        <taxon>Spermatophyta</taxon>
        <taxon>Magnoliopsida</taxon>
        <taxon>eudicotyledons</taxon>
        <taxon>Gunneridae</taxon>
        <taxon>Pentapetalae</taxon>
        <taxon>rosids</taxon>
        <taxon>fabids</taxon>
        <taxon>Rosales</taxon>
        <taxon>Rosaceae</taxon>
        <taxon>Amygdaloideae</taxon>
        <taxon>Amygdaleae</taxon>
        <taxon>Prunus</taxon>
    </lineage>
</organism>
<protein>
    <submittedName>
        <fullName evidence="3">Uncharacterized protein</fullName>
    </submittedName>
</protein>
<name>A0A4Y1R5S0_PRUDU</name>
<dbReference type="PANTHER" id="PTHR42648:SF28">
    <property type="entry name" value="TRANSPOSON-ENCODED PROTEIN WITH RIBONUCLEASE H-LIKE AND RETROVIRUS ZINC FINGER-LIKE DOMAINS"/>
    <property type="match status" value="1"/>
</dbReference>